<dbReference type="PANTHER" id="PTHR47786:SF2">
    <property type="entry name" value="GLYCOSYL HYDROLASE FAMILY 13 CATALYTIC DOMAIN-CONTAINING PROTEIN"/>
    <property type="match status" value="1"/>
</dbReference>
<dbReference type="EMBL" id="FONW01000001">
    <property type="protein sequence ID" value="SFE51455.1"/>
    <property type="molecule type" value="Genomic_DNA"/>
</dbReference>
<accession>A0A1I2B5K0</accession>
<keyword evidence="3" id="KW-1185">Reference proteome</keyword>
<dbReference type="Proteomes" id="UP000198964">
    <property type="component" value="Unassembled WGS sequence"/>
</dbReference>
<evidence type="ECO:0000259" key="1">
    <source>
        <dbReference type="SMART" id="SM00642"/>
    </source>
</evidence>
<dbReference type="PANTHER" id="PTHR47786">
    <property type="entry name" value="ALPHA-1,4-GLUCAN:MALTOSE-1-PHOSPHATE MALTOSYLTRANSFERASE"/>
    <property type="match status" value="1"/>
</dbReference>
<reference evidence="2 3" key="1">
    <citation type="submission" date="2016-10" db="EMBL/GenBank/DDBJ databases">
        <authorList>
            <person name="de Groot N.N."/>
        </authorList>
    </citation>
    <scope>NUCLEOTIDE SEQUENCE [LARGE SCALE GENOMIC DNA]</scope>
    <source>
        <strain evidence="2 3">CGMCC 1.9156</strain>
    </source>
</reference>
<dbReference type="Pfam" id="PF02806">
    <property type="entry name" value="Alpha-amylase_C"/>
    <property type="match status" value="1"/>
</dbReference>
<dbReference type="Pfam" id="PF00128">
    <property type="entry name" value="Alpha-amylase"/>
    <property type="match status" value="2"/>
</dbReference>
<dbReference type="RefSeq" id="WP_093918066.1">
    <property type="nucleotide sequence ID" value="NZ_FONW01000001.1"/>
</dbReference>
<dbReference type="InterPro" id="IPR006047">
    <property type="entry name" value="GH13_cat_dom"/>
</dbReference>
<proteinExistence type="predicted"/>
<dbReference type="SMART" id="SM00642">
    <property type="entry name" value="Aamy"/>
    <property type="match status" value="1"/>
</dbReference>
<evidence type="ECO:0000313" key="3">
    <source>
        <dbReference type="Proteomes" id="UP000198964"/>
    </source>
</evidence>
<dbReference type="InterPro" id="IPR017853">
    <property type="entry name" value="GH"/>
</dbReference>
<dbReference type="SUPFAM" id="SSF51445">
    <property type="entry name" value="(Trans)glycosidases"/>
    <property type="match status" value="1"/>
</dbReference>
<dbReference type="STRING" id="655355.SAMN05216283_101318"/>
<dbReference type="InterPro" id="IPR006048">
    <property type="entry name" value="A-amylase/branching_C"/>
</dbReference>
<dbReference type="AlphaFoldDB" id="A0A1I2B5K0"/>
<organism evidence="2 3">
    <name type="scientific">Sunxiuqinia elliptica</name>
    <dbReference type="NCBI Taxonomy" id="655355"/>
    <lineage>
        <taxon>Bacteria</taxon>
        <taxon>Pseudomonadati</taxon>
        <taxon>Bacteroidota</taxon>
        <taxon>Bacteroidia</taxon>
        <taxon>Marinilabiliales</taxon>
        <taxon>Prolixibacteraceae</taxon>
        <taxon>Sunxiuqinia</taxon>
    </lineage>
</organism>
<dbReference type="CDD" id="cd11313">
    <property type="entry name" value="AmyAc_arch_bac_AmyA"/>
    <property type="match status" value="1"/>
</dbReference>
<dbReference type="InterPro" id="IPR013780">
    <property type="entry name" value="Glyco_hydro_b"/>
</dbReference>
<sequence>MQLKVFKLFTILFVVGALVSCQPKTKPESNQEQVITGQQLPNPDWVKDAVLYEVNIRQYTPEGTFKAFAEHLPRLKDLGVDILWIMPIHPISEKNRKGALGSYYAVKDYKGINPEFGTMADFKNLVNEAHDLGFKVIIDWVANHTGWDNQWIFDHPEWYTKDSTGAIIAPNPDWSDIADLNFDVQPMRRAMIDAMDFWLEEANIDGFRCDVAWGVPQDFWEEARASFDSIKPIYMLAEDEDHPGLLKYAFESNYTWKLHHMMNAVAKGEQTVQDLRNYFIEMDEEQYTPGSFPMQFITNHDENSWAGTVNQRMGDAADAFAVFSFTVPGIPLIYSGQEAGLDKQLAFFEKDEIDWSKLDKSDFYRRLIELKKTNEALWNGLDGGDLKLLNTNHNDQVFAFTREKNANKLLIIMNFSDHPVVSDIEFDVREEYDGIWEDSKLVVEEKESIELQAWEYKIYRRL</sequence>
<dbReference type="Gene3D" id="3.20.20.80">
    <property type="entry name" value="Glycosidases"/>
    <property type="match status" value="1"/>
</dbReference>
<dbReference type="PROSITE" id="PS51257">
    <property type="entry name" value="PROKAR_LIPOPROTEIN"/>
    <property type="match status" value="1"/>
</dbReference>
<evidence type="ECO:0000313" key="2">
    <source>
        <dbReference type="EMBL" id="SFE51455.1"/>
    </source>
</evidence>
<gene>
    <name evidence="2" type="ORF">SAMN05216283_101318</name>
</gene>
<dbReference type="Gene3D" id="2.60.40.1180">
    <property type="entry name" value="Golgi alpha-mannosidase II"/>
    <property type="match status" value="1"/>
</dbReference>
<protein>
    <submittedName>
        <fullName evidence="2">1,4-alpha-glucan branching enzyme</fullName>
    </submittedName>
</protein>
<name>A0A1I2B5K0_9BACT</name>
<feature type="domain" description="Glycosyl hydrolase family 13 catalytic" evidence="1">
    <location>
        <begin position="7"/>
        <end position="371"/>
    </location>
</feature>
<dbReference type="SUPFAM" id="SSF51011">
    <property type="entry name" value="Glycosyl hydrolase domain"/>
    <property type="match status" value="1"/>
</dbReference>
<dbReference type="GO" id="GO:0005975">
    <property type="term" value="P:carbohydrate metabolic process"/>
    <property type="evidence" value="ECO:0007669"/>
    <property type="project" value="InterPro"/>
</dbReference>